<feature type="domain" description="CCHC-type" evidence="4">
    <location>
        <begin position="577"/>
        <end position="590"/>
    </location>
</feature>
<dbReference type="GO" id="GO:0003676">
    <property type="term" value="F:nucleic acid binding"/>
    <property type="evidence" value="ECO:0007669"/>
    <property type="project" value="InterPro"/>
</dbReference>
<evidence type="ECO:0000256" key="1">
    <source>
        <dbReference type="PROSITE-ProRule" id="PRU00047"/>
    </source>
</evidence>
<keyword evidence="2" id="KW-0175">Coiled coil</keyword>
<dbReference type="GO" id="GO:0008270">
    <property type="term" value="F:zinc ion binding"/>
    <property type="evidence" value="ECO:0007669"/>
    <property type="project" value="UniProtKB-KW"/>
</dbReference>
<feature type="coiled-coil region" evidence="2">
    <location>
        <begin position="1123"/>
        <end position="1169"/>
    </location>
</feature>
<name>A0A6L2LUN8_TANCI</name>
<keyword evidence="1" id="KW-0862">Zinc</keyword>
<feature type="region of interest" description="Disordered" evidence="3">
    <location>
        <begin position="876"/>
        <end position="916"/>
    </location>
</feature>
<feature type="region of interest" description="Disordered" evidence="3">
    <location>
        <begin position="337"/>
        <end position="360"/>
    </location>
</feature>
<organism evidence="5">
    <name type="scientific">Tanacetum cinerariifolium</name>
    <name type="common">Dalmatian daisy</name>
    <name type="synonym">Chrysanthemum cinerariifolium</name>
    <dbReference type="NCBI Taxonomy" id="118510"/>
    <lineage>
        <taxon>Eukaryota</taxon>
        <taxon>Viridiplantae</taxon>
        <taxon>Streptophyta</taxon>
        <taxon>Embryophyta</taxon>
        <taxon>Tracheophyta</taxon>
        <taxon>Spermatophyta</taxon>
        <taxon>Magnoliopsida</taxon>
        <taxon>eudicotyledons</taxon>
        <taxon>Gunneridae</taxon>
        <taxon>Pentapetalae</taxon>
        <taxon>asterids</taxon>
        <taxon>campanulids</taxon>
        <taxon>Asterales</taxon>
        <taxon>Asteraceae</taxon>
        <taxon>Asteroideae</taxon>
        <taxon>Anthemideae</taxon>
        <taxon>Anthemidinae</taxon>
        <taxon>Tanacetum</taxon>
    </lineage>
</organism>
<evidence type="ECO:0000256" key="2">
    <source>
        <dbReference type="SAM" id="Coils"/>
    </source>
</evidence>
<evidence type="ECO:0000256" key="3">
    <source>
        <dbReference type="SAM" id="MobiDB-lite"/>
    </source>
</evidence>
<dbReference type="PROSITE" id="PS50158">
    <property type="entry name" value="ZF_CCHC"/>
    <property type="match status" value="1"/>
</dbReference>
<feature type="compositionally biased region" description="Basic and acidic residues" evidence="3">
    <location>
        <begin position="876"/>
        <end position="894"/>
    </location>
</feature>
<keyword evidence="1" id="KW-0479">Metal-binding</keyword>
<dbReference type="AlphaFoldDB" id="A0A6L2LUN8"/>
<dbReference type="InterPro" id="IPR001878">
    <property type="entry name" value="Znf_CCHC"/>
</dbReference>
<gene>
    <name evidence="5" type="ORF">Tci_035972</name>
</gene>
<feature type="non-terminal residue" evidence="5">
    <location>
        <position position="1216"/>
    </location>
</feature>
<comment type="caution">
    <text evidence="5">The sequence shown here is derived from an EMBL/GenBank/DDBJ whole genome shotgun (WGS) entry which is preliminary data.</text>
</comment>
<proteinExistence type="predicted"/>
<sequence length="1216" mass="138894">MMIYLKNMAGFKMDFFKGMTYTDIRPIFEKHYNLNQAFLERVEEDVIGQKEEEGTNDDDDDVYTEATPLAFKVPIVDYQIHYENNKPYYKIIRADGIHQLFLSFITLLKKFDREDLEMLWKLVQERFQSSEPKNFSDDFLLNTLKTIFEKPNIILLVEKKYHLTRFSLEQMLNNVRLEIEEESEMSLELLRIQHYLQNEHYALWEVIEFGDSYKAHLEETGKGPASESSAKKKGRTIVITTENMQKRRNDVKARTTLLLALPDEHQDDLDIMSLDDVYNHLKVYEPEVQKKLESNYQNMAFISSSNTSSGKGEVHTASVPTASIQVSTASTNVAAASLSHDTSTWKSRQRKKESYKQGPKEEKLAPKALMAIDGIRWDWSYMANEEENRALIADDEVPIEFALIAKSSSSSENKVEDRLVEFKEHEIKFCEKIRGIDRDVEVEARLVEFKEHEIKFCEKIRGLERDVEEVKDQIRIMRVLDIMLFPPPAQLYSPPKKDLSWTGSIMSEPMIKFVKVADYPRVIKANNTKNARKSTVKYAEMYRNTSKSPKVWGNQRNWNNLKSQQLGKDFLMQNKACFKCGYFNHLASDCDVWVEKGKTWPKNNFAHKRMTPKVGLLKPGTTPIAVSRPNMNVAQPKMTSFAKTTHSNVKRPFQGKSAVRTQPRVLRVSTVTKMIPTVDLKFPTAKSTFTADLGNKGKAGNPQNNINDKGYWDSGCSRHMTGNISYLSKPDSMFAVCAYARHQVIPKECHLYAVIRIFRYLKGHPKLGLWYPKESPFNLVAYSNSDYGGATQDRKSTTREHNIDFHQIVDFLEAYHIRYALTISPTVYVSHIRQFWSTARIETTNQETKILVTVDGKSQTISESSLRRHHKLNDKEGISSLPDEQHLPQHDSLPHSHPTPTTKQIPQAPTEPLTHRQYTRRAKWIAQSKALSPTVDEPASLLRDDRQGEAFPTVSSLDVGQERENIAKTSTLPHESSARVTSLDANEGNQDLEISRLKARVKSLKDMNKKSAKPTQEDAPIKREIIEIGEELGADKSTELGSNDTNEIVKVLSLMEATNILTSGGAAASVSPAEVLPAAGVPTVSGSFPTVRAIFTTTRKQKVVESEVPKKRKLQEQIDAQVAKEMEEEFARESQRLSEQLVRDSKIARLHAEEELKMMIKEKLELINELVKYQDHSAKILKYQAQQSKPLSKKEQSEFIILQTVLDEELIEASSP</sequence>
<reference evidence="5" key="1">
    <citation type="journal article" date="2019" name="Sci. Rep.">
        <title>Draft genome of Tanacetum cinerariifolium, the natural source of mosquito coil.</title>
        <authorList>
            <person name="Yamashiro T."/>
            <person name="Shiraishi A."/>
            <person name="Satake H."/>
            <person name="Nakayama K."/>
        </authorList>
    </citation>
    <scope>NUCLEOTIDE SEQUENCE</scope>
</reference>
<accession>A0A6L2LUN8</accession>
<dbReference type="PANTHER" id="PTHR11439">
    <property type="entry name" value="GAG-POL-RELATED RETROTRANSPOSON"/>
    <property type="match status" value="1"/>
</dbReference>
<keyword evidence="1" id="KW-0863">Zinc-finger</keyword>
<protein>
    <recommendedName>
        <fullName evidence="4">CCHC-type domain-containing protein</fullName>
    </recommendedName>
</protein>
<evidence type="ECO:0000313" key="5">
    <source>
        <dbReference type="EMBL" id="GEU63994.1"/>
    </source>
</evidence>
<dbReference type="PANTHER" id="PTHR11439:SF495">
    <property type="entry name" value="REVERSE TRANSCRIPTASE, RNA-DEPENDENT DNA POLYMERASE-RELATED"/>
    <property type="match status" value="1"/>
</dbReference>
<dbReference type="EMBL" id="BKCJ010004944">
    <property type="protein sequence ID" value="GEU63994.1"/>
    <property type="molecule type" value="Genomic_DNA"/>
</dbReference>
<evidence type="ECO:0000259" key="4">
    <source>
        <dbReference type="PROSITE" id="PS50158"/>
    </source>
</evidence>
<feature type="compositionally biased region" description="Polar residues" evidence="3">
    <location>
        <begin position="898"/>
        <end position="907"/>
    </location>
</feature>